<dbReference type="SUPFAM" id="SSF53067">
    <property type="entry name" value="Actin-like ATPase domain"/>
    <property type="match status" value="1"/>
</dbReference>
<dbReference type="GO" id="GO:0016301">
    <property type="term" value="F:kinase activity"/>
    <property type="evidence" value="ECO:0007669"/>
    <property type="project" value="UniProtKB-KW"/>
</dbReference>
<dbReference type="Gene3D" id="3.30.420.40">
    <property type="match status" value="2"/>
</dbReference>
<dbReference type="Proteomes" id="UP000244962">
    <property type="component" value="Unassembled WGS sequence"/>
</dbReference>
<dbReference type="InterPro" id="IPR043129">
    <property type="entry name" value="ATPase_NBD"/>
</dbReference>
<protein>
    <submittedName>
        <fullName evidence="2">Sugar kinase</fullName>
    </submittedName>
</protein>
<proteinExistence type="inferred from homology"/>
<comment type="similarity">
    <text evidence="1">Belongs to the ROK (NagC/XylR) family.</text>
</comment>
<reference evidence="3" key="1">
    <citation type="submission" date="2018-04" db="EMBL/GenBank/DDBJ databases">
        <authorList>
            <person name="Liu S."/>
            <person name="Wang Z."/>
            <person name="Li J."/>
        </authorList>
    </citation>
    <scope>NUCLEOTIDE SEQUENCE [LARGE SCALE GENOMIC DNA]</scope>
    <source>
        <strain evidence="3">622</strain>
    </source>
</reference>
<keyword evidence="3" id="KW-1185">Reference proteome</keyword>
<sequence length="325" mass="32904">MIETAPPGQLGTGPAVLAFDVGGTDTKATLVGTDGNLVDTVRVPTPYSVDGTGDAVLAQVETLAARFRAAHPDTDIRAAGLIVPGLVDDERGIGVFSENIGWRDVPFRSLTAERLGVPVYFTHDVRAAGAAEYQLGSAGQYSNVLVVVIGTGIAGAVFVDGKPYSAHGYAGEIGHSVVSPGGTPCACGGRGCLEAIGSAGAISRLYRAGQPAGDHVDGPLGAREVLQRAQSGDLLAQRVWSDATDAIGLALAQSVALLAPEAIVLGGGLAQAGDALFEPVAERMNSFLTFHRRPVLLPATVGENAGLVGAALGARGILDPSALAP</sequence>
<dbReference type="RefSeq" id="WP_108962846.1">
    <property type="nucleotide sequence ID" value="NZ_QEFB01000007.1"/>
</dbReference>
<dbReference type="AlphaFoldDB" id="A0A2U1TDK9"/>
<keyword evidence="2" id="KW-0808">Transferase</keyword>
<evidence type="ECO:0000313" key="3">
    <source>
        <dbReference type="Proteomes" id="UP000244962"/>
    </source>
</evidence>
<dbReference type="Pfam" id="PF00480">
    <property type="entry name" value="ROK"/>
    <property type="match status" value="1"/>
</dbReference>
<dbReference type="EMBL" id="QEFB01000007">
    <property type="protein sequence ID" value="PWC06978.1"/>
    <property type="molecule type" value="Genomic_DNA"/>
</dbReference>
<name>A0A2U1TDK9_9MICO</name>
<evidence type="ECO:0000313" key="2">
    <source>
        <dbReference type="EMBL" id="PWC06978.1"/>
    </source>
</evidence>
<dbReference type="PANTHER" id="PTHR18964:SF149">
    <property type="entry name" value="BIFUNCTIONAL UDP-N-ACETYLGLUCOSAMINE 2-EPIMERASE_N-ACETYLMANNOSAMINE KINASE"/>
    <property type="match status" value="1"/>
</dbReference>
<organism evidence="2 3">
    <name type="scientific">Mycetocola zhujimingii</name>
    <dbReference type="NCBI Taxonomy" id="2079792"/>
    <lineage>
        <taxon>Bacteria</taxon>
        <taxon>Bacillati</taxon>
        <taxon>Actinomycetota</taxon>
        <taxon>Actinomycetes</taxon>
        <taxon>Micrococcales</taxon>
        <taxon>Microbacteriaceae</taxon>
        <taxon>Mycetocola</taxon>
    </lineage>
</organism>
<dbReference type="InterPro" id="IPR000600">
    <property type="entry name" value="ROK"/>
</dbReference>
<gene>
    <name evidence="2" type="ORF">DF223_08370</name>
</gene>
<comment type="caution">
    <text evidence="2">The sequence shown here is derived from an EMBL/GenBank/DDBJ whole genome shotgun (WGS) entry which is preliminary data.</text>
</comment>
<accession>A0A2U1TDK9</accession>
<evidence type="ECO:0000256" key="1">
    <source>
        <dbReference type="ARBA" id="ARBA00006479"/>
    </source>
</evidence>
<dbReference type="PANTHER" id="PTHR18964">
    <property type="entry name" value="ROK (REPRESSOR, ORF, KINASE) FAMILY"/>
    <property type="match status" value="1"/>
</dbReference>
<keyword evidence="2" id="KW-0418">Kinase</keyword>